<dbReference type="RefSeq" id="WP_345194090.1">
    <property type="nucleotide sequence ID" value="NZ_BAABFL010000074.1"/>
</dbReference>
<gene>
    <name evidence="3" type="primary">pilN</name>
    <name evidence="3" type="ORF">GCM10023116_07150</name>
</gene>
<evidence type="ECO:0000256" key="1">
    <source>
        <dbReference type="SAM" id="Coils"/>
    </source>
</evidence>
<dbReference type="InterPro" id="IPR052534">
    <property type="entry name" value="Extracell_DNA_Util/SecSys_Comp"/>
</dbReference>
<protein>
    <submittedName>
        <fullName evidence="3">Type 4a pilus biogenesis protein PilN</fullName>
    </submittedName>
</protein>
<dbReference type="PANTHER" id="PTHR40278">
    <property type="entry name" value="DNA UTILIZATION PROTEIN HOFN"/>
    <property type="match status" value="1"/>
</dbReference>
<reference evidence="4" key="1">
    <citation type="journal article" date="2019" name="Int. J. Syst. Evol. Microbiol.">
        <title>The Global Catalogue of Microorganisms (GCM) 10K type strain sequencing project: providing services to taxonomists for standard genome sequencing and annotation.</title>
        <authorList>
            <consortium name="The Broad Institute Genomics Platform"/>
            <consortium name="The Broad Institute Genome Sequencing Center for Infectious Disease"/>
            <person name="Wu L."/>
            <person name="Ma J."/>
        </authorList>
    </citation>
    <scope>NUCLEOTIDE SEQUENCE [LARGE SCALE GENOMIC DNA]</scope>
    <source>
        <strain evidence="4">JCM 17805</strain>
    </source>
</reference>
<dbReference type="Pfam" id="PF05137">
    <property type="entry name" value="PilN"/>
    <property type="match status" value="1"/>
</dbReference>
<proteinExistence type="predicted"/>
<dbReference type="Proteomes" id="UP001500604">
    <property type="component" value="Unassembled WGS sequence"/>
</dbReference>
<keyword evidence="4" id="KW-1185">Reference proteome</keyword>
<keyword evidence="2" id="KW-0812">Transmembrane</keyword>
<evidence type="ECO:0000256" key="2">
    <source>
        <dbReference type="SAM" id="Phobius"/>
    </source>
</evidence>
<dbReference type="PANTHER" id="PTHR40278:SF2">
    <property type="entry name" value="TYPE IV PILUS INNER MEMBRANE COMPONENT PILN"/>
    <property type="match status" value="1"/>
</dbReference>
<feature type="coiled-coil region" evidence="1">
    <location>
        <begin position="54"/>
        <end position="91"/>
    </location>
</feature>
<keyword evidence="2" id="KW-0472">Membrane</keyword>
<dbReference type="EMBL" id="BAABFL010000074">
    <property type="protein sequence ID" value="GAA4648446.1"/>
    <property type="molecule type" value="Genomic_DNA"/>
</dbReference>
<feature type="transmembrane region" description="Helical" evidence="2">
    <location>
        <begin position="21"/>
        <end position="43"/>
    </location>
</feature>
<keyword evidence="1" id="KW-0175">Coiled coil</keyword>
<evidence type="ECO:0000313" key="3">
    <source>
        <dbReference type="EMBL" id="GAA4648446.1"/>
    </source>
</evidence>
<name>A0ABP8UX07_9GAMM</name>
<comment type="caution">
    <text evidence="3">The sequence shown here is derived from an EMBL/GenBank/DDBJ whole genome shotgun (WGS) entry which is preliminary data.</text>
</comment>
<sequence length="184" mass="21034">MAKINLLPWREELRQERKQRFLIMLGASAVASLVLVFFMGTYIDGQVDTQRSRNQFVQKEINGLNSRIAEIKNLKKRREELLERMGVIQSLQGNRPVIVRVFDELVRVAPDGVYFTFLDMRGNNITIKGIAESNNRISALMRQFDESEWFDGPNLTAVKALGDGRGSSFDLTVLQVTPKREDES</sequence>
<keyword evidence="2" id="KW-1133">Transmembrane helix</keyword>
<organism evidence="3 4">
    <name type="scientific">Kistimonas scapharcae</name>
    <dbReference type="NCBI Taxonomy" id="1036133"/>
    <lineage>
        <taxon>Bacteria</taxon>
        <taxon>Pseudomonadati</taxon>
        <taxon>Pseudomonadota</taxon>
        <taxon>Gammaproteobacteria</taxon>
        <taxon>Oceanospirillales</taxon>
        <taxon>Endozoicomonadaceae</taxon>
        <taxon>Kistimonas</taxon>
    </lineage>
</organism>
<accession>A0ABP8UX07</accession>
<evidence type="ECO:0000313" key="4">
    <source>
        <dbReference type="Proteomes" id="UP001500604"/>
    </source>
</evidence>
<dbReference type="InterPro" id="IPR007813">
    <property type="entry name" value="PilN"/>
</dbReference>